<name>A0A1T5DQH2_9BACT</name>
<organism evidence="3 4">
    <name type="scientific">Parabacteroides chartae</name>
    <dbReference type="NCBI Taxonomy" id="1037355"/>
    <lineage>
        <taxon>Bacteria</taxon>
        <taxon>Pseudomonadati</taxon>
        <taxon>Bacteroidota</taxon>
        <taxon>Bacteroidia</taxon>
        <taxon>Bacteroidales</taxon>
        <taxon>Tannerellaceae</taxon>
        <taxon>Parabacteroides</taxon>
    </lineage>
</organism>
<dbReference type="AlphaFoldDB" id="A0A1T5DQH2"/>
<protein>
    <recommendedName>
        <fullName evidence="5">DUF262 domain-containing protein</fullName>
    </recommendedName>
</protein>
<evidence type="ECO:0000313" key="3">
    <source>
        <dbReference type="EMBL" id="SKB73914.1"/>
    </source>
</evidence>
<dbReference type="InterPro" id="IPR011089">
    <property type="entry name" value="GmrSD_C"/>
</dbReference>
<dbReference type="PANTHER" id="PTHR35149:SF1">
    <property type="entry name" value="DUF5655 DOMAIN-CONTAINING PROTEIN"/>
    <property type="match status" value="1"/>
</dbReference>
<dbReference type="Proteomes" id="UP000190852">
    <property type="component" value="Unassembled WGS sequence"/>
</dbReference>
<dbReference type="InterPro" id="IPR004919">
    <property type="entry name" value="GmrSD_N"/>
</dbReference>
<evidence type="ECO:0000259" key="1">
    <source>
        <dbReference type="Pfam" id="PF03235"/>
    </source>
</evidence>
<gene>
    <name evidence="3" type="ORF">SAMN05660349_02582</name>
</gene>
<dbReference type="Pfam" id="PF07510">
    <property type="entry name" value="GmrSD_C"/>
    <property type="match status" value="1"/>
</dbReference>
<dbReference type="RefSeq" id="WP_079684009.1">
    <property type="nucleotide sequence ID" value="NZ_FUYQ01000020.1"/>
</dbReference>
<feature type="domain" description="GmrSD restriction endonucleases N-terminal" evidence="1">
    <location>
        <begin position="9"/>
        <end position="206"/>
    </location>
</feature>
<dbReference type="EMBL" id="FUYQ01000020">
    <property type="protein sequence ID" value="SKB73914.1"/>
    <property type="molecule type" value="Genomic_DNA"/>
</dbReference>
<keyword evidence="4" id="KW-1185">Reference proteome</keyword>
<reference evidence="4" key="1">
    <citation type="submission" date="2017-02" db="EMBL/GenBank/DDBJ databases">
        <authorList>
            <person name="Varghese N."/>
            <person name="Submissions S."/>
        </authorList>
    </citation>
    <scope>NUCLEOTIDE SEQUENCE [LARGE SCALE GENOMIC DNA]</scope>
    <source>
        <strain evidence="4">DSM 24967</strain>
    </source>
</reference>
<sequence>MEAECKLSIREFFSKDKYFYVPTYQRGYKWGVPVSEESKECAVSILLNDIKNAIGQDEYFIQGVTVAEENENVILIDGQQRITTFFLILLILLTDDERKDFLLKDGNSKLNYAIRHDSQKYINSLLGLMEYSEDVNKYQDTFYLQKCIDTVKSNIKEDEKETIKSFILEKVKLFYISVDKDKAPLIFNMLNGIKAFMALEELVKADLLNKSSRSMSDGKETNILSEEWEINQLRGRYAREWDRWMYFWNREDVRKFYNSGSAPMGLLIEYFFKGILEEKNNKIIYHSDKENVPAQFRIFQKNFLSDSVKAKNTFLNLRKLQKRFEDLYENPLSYNYLGMTLKCSGIDYFTILRFFLNNYKNIKEQKRYCYYSLAGVTDKEIIDNKDSIFEKIEDMVNRLNEPYVYWDQNNNEFSDGRKQDAFKQLLRLNVEEDNKLNNQQGRKFFFNAWTEKSLEHIHPKSKVYWIKDEKRVVCVNNLPCEDDKGFICRDNMIKEKTTEHSLGNLVLLYKDNNSSFSDKSFEEKKAIYFGLAEAGFKSRSLLHSISVFSKSIWNENAIKENQKDIIDRIKKDYGYEDGKWKTL</sequence>
<dbReference type="PANTHER" id="PTHR35149">
    <property type="entry name" value="SLL5132 PROTEIN"/>
    <property type="match status" value="1"/>
</dbReference>
<dbReference type="Pfam" id="PF03235">
    <property type="entry name" value="GmrSD_N"/>
    <property type="match status" value="1"/>
</dbReference>
<proteinExistence type="predicted"/>
<feature type="domain" description="GmrSD restriction endonucleases C-terminal" evidence="2">
    <location>
        <begin position="411"/>
        <end position="566"/>
    </location>
</feature>
<accession>A0A1T5DQH2</accession>
<evidence type="ECO:0000259" key="2">
    <source>
        <dbReference type="Pfam" id="PF07510"/>
    </source>
</evidence>
<evidence type="ECO:0000313" key="4">
    <source>
        <dbReference type="Proteomes" id="UP000190852"/>
    </source>
</evidence>
<evidence type="ECO:0008006" key="5">
    <source>
        <dbReference type="Google" id="ProtNLM"/>
    </source>
</evidence>